<evidence type="ECO:0000313" key="1">
    <source>
        <dbReference type="EMBL" id="ETV84044.1"/>
    </source>
</evidence>
<dbReference type="InterPro" id="IPR040235">
    <property type="entry name" value="Nicolin-1"/>
</dbReference>
<dbReference type="OrthoDB" id="73161at2759"/>
<gene>
    <name evidence="1" type="ORF">H257_03394</name>
</gene>
<dbReference type="RefSeq" id="XP_009825736.1">
    <property type="nucleotide sequence ID" value="XM_009827434.1"/>
</dbReference>
<organism evidence="1">
    <name type="scientific">Aphanomyces astaci</name>
    <name type="common">Crayfish plague agent</name>
    <dbReference type="NCBI Taxonomy" id="112090"/>
    <lineage>
        <taxon>Eukaryota</taxon>
        <taxon>Sar</taxon>
        <taxon>Stramenopiles</taxon>
        <taxon>Oomycota</taxon>
        <taxon>Saprolegniomycetes</taxon>
        <taxon>Saprolegniales</taxon>
        <taxon>Verrucalvaceae</taxon>
        <taxon>Aphanomyces</taxon>
    </lineage>
</organism>
<dbReference type="GO" id="GO:0005654">
    <property type="term" value="C:nucleoplasm"/>
    <property type="evidence" value="ECO:0007669"/>
    <property type="project" value="TreeGrafter"/>
</dbReference>
<sequence length="204" mass="22945">MLREFTKVTIGKVEHANVDKESGGTVPKRANCPPGDHVRCIEVTFKAPPANFSHVTFQNYYAATLRIDQVVQGKCVTILNRFPLMQDAHHEGDAQNWHIIKRDEFGAMLDVARAERFIFYLLQPSPLWDKWELRSIKFFDSTEAPTIAPKAPASAVESSSMHLYRKYTVNTSGVALDSKDVSGHATRFIDLLAMLQAKLAKDVK</sequence>
<name>W4GYG4_APHAT</name>
<protein>
    <submittedName>
        <fullName evidence="1">Uncharacterized protein</fullName>
    </submittedName>
</protein>
<dbReference type="PANTHER" id="PTHR31239">
    <property type="entry name" value="NICOLIN 1"/>
    <property type="match status" value="1"/>
</dbReference>
<reference evidence="1" key="1">
    <citation type="submission" date="2013-12" db="EMBL/GenBank/DDBJ databases">
        <title>The Genome Sequence of Aphanomyces astaci APO3.</title>
        <authorList>
            <consortium name="The Broad Institute Genomics Platform"/>
            <person name="Russ C."/>
            <person name="Tyler B."/>
            <person name="van West P."/>
            <person name="Dieguez-Uribeondo J."/>
            <person name="Young S.K."/>
            <person name="Zeng Q."/>
            <person name="Gargeya S."/>
            <person name="Fitzgerald M."/>
            <person name="Abouelleil A."/>
            <person name="Alvarado L."/>
            <person name="Chapman S.B."/>
            <person name="Gainer-Dewar J."/>
            <person name="Goldberg J."/>
            <person name="Griggs A."/>
            <person name="Gujja S."/>
            <person name="Hansen M."/>
            <person name="Howarth C."/>
            <person name="Imamovic A."/>
            <person name="Ireland A."/>
            <person name="Larimer J."/>
            <person name="McCowan C."/>
            <person name="Murphy C."/>
            <person name="Pearson M."/>
            <person name="Poon T.W."/>
            <person name="Priest M."/>
            <person name="Roberts A."/>
            <person name="Saif S."/>
            <person name="Shea T."/>
            <person name="Sykes S."/>
            <person name="Wortman J."/>
            <person name="Nusbaum C."/>
            <person name="Birren B."/>
        </authorList>
    </citation>
    <scope>NUCLEOTIDE SEQUENCE [LARGE SCALE GENOMIC DNA]</scope>
    <source>
        <strain evidence="1">APO3</strain>
    </source>
</reference>
<dbReference type="PANTHER" id="PTHR31239:SF2">
    <property type="entry name" value="NICOLIN-1"/>
    <property type="match status" value="1"/>
</dbReference>
<proteinExistence type="predicted"/>
<dbReference type="VEuPathDB" id="FungiDB:H257_03394"/>
<dbReference type="AlphaFoldDB" id="W4GYG4"/>
<dbReference type="GeneID" id="20805390"/>
<accession>W4GYG4</accession>
<dbReference type="EMBL" id="KI913119">
    <property type="protein sequence ID" value="ETV84044.1"/>
    <property type="molecule type" value="Genomic_DNA"/>
</dbReference>